<keyword evidence="1" id="KW-0472">Membrane</keyword>
<dbReference type="AlphaFoldDB" id="A0A8D0FA91"/>
<feature type="transmembrane region" description="Helical" evidence="1">
    <location>
        <begin position="37"/>
        <end position="57"/>
    </location>
</feature>
<protein>
    <submittedName>
        <fullName evidence="2">Uncharacterized protein</fullName>
    </submittedName>
</protein>
<keyword evidence="3" id="KW-1185">Reference proteome</keyword>
<reference evidence="2" key="1">
    <citation type="submission" date="2025-08" db="UniProtKB">
        <authorList>
            <consortium name="Ensembl"/>
        </authorList>
    </citation>
    <scope>IDENTIFICATION</scope>
</reference>
<dbReference type="Ensembl" id="ENSSOCT00000011930.1">
    <property type="protein sequence ID" value="ENSSOCP00000011621.1"/>
    <property type="gene ID" value="ENSSOCG00000008839.1"/>
</dbReference>
<sequence length="104" mass="12465">QARSSHWHFRLRLRWQLQRSWVQLRQRRSLSRSQLRLSLWSWLQLQLLFFLFLLSSWDYRHMPPRPASICSSWHPDCQCWAGCSKGVSPLHTIQPMPCGVNGLH</sequence>
<evidence type="ECO:0000313" key="3">
    <source>
        <dbReference type="Proteomes" id="UP000694551"/>
    </source>
</evidence>
<dbReference type="Proteomes" id="UP000694551">
    <property type="component" value="Unplaced"/>
</dbReference>
<evidence type="ECO:0000313" key="2">
    <source>
        <dbReference type="Ensembl" id="ENSSOCP00000011621.1"/>
    </source>
</evidence>
<evidence type="ECO:0000256" key="1">
    <source>
        <dbReference type="SAM" id="Phobius"/>
    </source>
</evidence>
<name>A0A8D0FA91_STROC</name>
<accession>A0A8D0FA91</accession>
<keyword evidence="1" id="KW-1133">Transmembrane helix</keyword>
<keyword evidence="1" id="KW-0812">Transmembrane</keyword>
<proteinExistence type="predicted"/>
<reference evidence="2" key="2">
    <citation type="submission" date="2025-09" db="UniProtKB">
        <authorList>
            <consortium name="Ensembl"/>
        </authorList>
    </citation>
    <scope>IDENTIFICATION</scope>
</reference>
<organism evidence="2 3">
    <name type="scientific">Strix occidentalis caurina</name>
    <name type="common">northern spotted owl</name>
    <dbReference type="NCBI Taxonomy" id="311401"/>
    <lineage>
        <taxon>Eukaryota</taxon>
        <taxon>Metazoa</taxon>
        <taxon>Chordata</taxon>
        <taxon>Craniata</taxon>
        <taxon>Vertebrata</taxon>
        <taxon>Euteleostomi</taxon>
        <taxon>Archelosauria</taxon>
        <taxon>Archosauria</taxon>
        <taxon>Dinosauria</taxon>
        <taxon>Saurischia</taxon>
        <taxon>Theropoda</taxon>
        <taxon>Coelurosauria</taxon>
        <taxon>Aves</taxon>
        <taxon>Neognathae</taxon>
        <taxon>Neoaves</taxon>
        <taxon>Telluraves</taxon>
        <taxon>Strigiformes</taxon>
        <taxon>Strigidae</taxon>
        <taxon>Strix</taxon>
    </lineage>
</organism>